<dbReference type="Proteomes" id="UP001143910">
    <property type="component" value="Unassembled WGS sequence"/>
</dbReference>
<organism evidence="1 2">
    <name type="scientific">Zarea fungicola</name>
    <dbReference type="NCBI Taxonomy" id="93591"/>
    <lineage>
        <taxon>Eukaryota</taxon>
        <taxon>Fungi</taxon>
        <taxon>Dikarya</taxon>
        <taxon>Ascomycota</taxon>
        <taxon>Pezizomycotina</taxon>
        <taxon>Sordariomycetes</taxon>
        <taxon>Hypocreomycetidae</taxon>
        <taxon>Hypocreales</taxon>
        <taxon>Cordycipitaceae</taxon>
        <taxon>Zarea</taxon>
    </lineage>
</organism>
<evidence type="ECO:0000313" key="2">
    <source>
        <dbReference type="Proteomes" id="UP001143910"/>
    </source>
</evidence>
<protein>
    <submittedName>
        <fullName evidence="1">Uncharacterized protein</fullName>
    </submittedName>
</protein>
<proteinExistence type="predicted"/>
<sequence length="701" mass="77993">MPLANDKRLLQHVKDAENVNWGYVGLPGSRPVLPYPVQIVAAQVPEIPIQILSILKCDHERPCQLCVRAGAECVARDPGAPEPAPSNAKRPLATAQQALETSGHGPGSGERGSDETLVLPESSIVDLTALVLSKMSLESSFHEDTSALPGGNKIIGSPTSGRRHWRKIVEMQLPDDATLTRFVDKFFVSVDWFMMVFEESLFRERYAQLLRSDFVPYHEENFLWLSMLVVSLGAHYASLWSASTSCPNGPDDSKQLSNDIRKLVEVRFLQFLGCATLEAVQITILLGSFQLFNGRPNVGLGISGAGVKIAQVINLHREHLWRDCSTREREARRRTWWALEVFDKYIAVAFGRPCIVDDMDCSVGMVAHPGSWSGSIEGADTRWLFHQSKFRLYRIMGQFIGRRRHGNRTATVQTIHEELTQWKRKLPNQLRIESYDDTQPCQEPSIPHMQAISLQLEYDNLHIILHRTVAFGQGSKIQTTPEALFSLRHLLEAAMRTSSLHRFPNALQGLRRTHANMHIGITLFTAGIVLCIVALSQPLSNASQRAKTGVMHIIRACEDSSNPQNVASRQSIAVLERLVAVVLQHENQLITGKKFASTPSDDLGEQHNDPGTDQAPSSESTYEDAMSSFMPEQAEDTGNLPDNFFLDLVAPSAPPQPQVAVPEPLGAVNWDGNLSVLMESGLADASQMWLWTEDDMYTFPQ</sequence>
<dbReference type="EMBL" id="JANJQO010002706">
    <property type="protein sequence ID" value="KAJ2966209.1"/>
    <property type="molecule type" value="Genomic_DNA"/>
</dbReference>
<reference evidence="1" key="1">
    <citation type="submission" date="2022-08" db="EMBL/GenBank/DDBJ databases">
        <title>Genome Sequence of Lecanicillium fungicola.</title>
        <authorList>
            <person name="Buettner E."/>
        </authorList>
    </citation>
    <scope>NUCLEOTIDE SEQUENCE</scope>
    <source>
        <strain evidence="1">Babe33</strain>
    </source>
</reference>
<keyword evidence="2" id="KW-1185">Reference proteome</keyword>
<name>A0ACC1MH87_9HYPO</name>
<evidence type="ECO:0000313" key="1">
    <source>
        <dbReference type="EMBL" id="KAJ2966209.1"/>
    </source>
</evidence>
<gene>
    <name evidence="1" type="ORF">NQ176_g10259</name>
</gene>
<comment type="caution">
    <text evidence="1">The sequence shown here is derived from an EMBL/GenBank/DDBJ whole genome shotgun (WGS) entry which is preliminary data.</text>
</comment>
<accession>A0ACC1MH87</accession>